<name>A0A075A771_OPIVI</name>
<dbReference type="KEGG" id="ovi:T265_08777"/>
<accession>A0A075A771</accession>
<protein>
    <recommendedName>
        <fullName evidence="3">DUF2235 domain-containing protein</fullName>
    </recommendedName>
</protein>
<organism evidence="1 2">
    <name type="scientific">Opisthorchis viverrini</name>
    <name type="common">Southeast Asian liver fluke</name>
    <dbReference type="NCBI Taxonomy" id="6198"/>
    <lineage>
        <taxon>Eukaryota</taxon>
        <taxon>Metazoa</taxon>
        <taxon>Spiralia</taxon>
        <taxon>Lophotrochozoa</taxon>
        <taxon>Platyhelminthes</taxon>
        <taxon>Trematoda</taxon>
        <taxon>Digenea</taxon>
        <taxon>Opisthorchiida</taxon>
        <taxon>Opisthorchiata</taxon>
        <taxon>Opisthorchiidae</taxon>
        <taxon>Opisthorchis</taxon>
    </lineage>
</organism>
<dbReference type="Proteomes" id="UP000054324">
    <property type="component" value="Unassembled WGS sequence"/>
</dbReference>
<keyword evidence="2" id="KW-1185">Reference proteome</keyword>
<evidence type="ECO:0000313" key="2">
    <source>
        <dbReference type="Proteomes" id="UP000054324"/>
    </source>
</evidence>
<dbReference type="GeneID" id="20322956"/>
<dbReference type="CTD" id="20322956"/>
<dbReference type="AlphaFoldDB" id="A0A075A771"/>
<gene>
    <name evidence="1" type="ORF">T265_08777</name>
</gene>
<evidence type="ECO:0008006" key="3">
    <source>
        <dbReference type="Google" id="ProtNLM"/>
    </source>
</evidence>
<sequence>MENTPTFNKAARRWVLLCDGTSNRGKDGKNKETRLIQLCADDGVCGQGNFQLATGAPAATSILKHHLAVN</sequence>
<dbReference type="RefSeq" id="XP_009172941.1">
    <property type="nucleotide sequence ID" value="XM_009174677.1"/>
</dbReference>
<proteinExistence type="predicted"/>
<evidence type="ECO:0000313" key="1">
    <source>
        <dbReference type="EMBL" id="KER23289.1"/>
    </source>
</evidence>
<reference evidence="1 2" key="1">
    <citation type="submission" date="2013-11" db="EMBL/GenBank/DDBJ databases">
        <title>Opisthorchis viverrini - life in the bile duct.</title>
        <authorList>
            <person name="Young N.D."/>
            <person name="Nagarajan N."/>
            <person name="Lin S.J."/>
            <person name="Korhonen P.K."/>
            <person name="Jex A.R."/>
            <person name="Hall R.S."/>
            <person name="Safavi-Hemami H."/>
            <person name="Kaewkong W."/>
            <person name="Bertrand D."/>
            <person name="Gao S."/>
            <person name="Seet Q."/>
            <person name="Wongkham S."/>
            <person name="Teh B.T."/>
            <person name="Wongkham C."/>
            <person name="Intapan P.M."/>
            <person name="Maleewong W."/>
            <person name="Yang X."/>
            <person name="Hu M."/>
            <person name="Wang Z."/>
            <person name="Hofmann A."/>
            <person name="Sternberg P.W."/>
            <person name="Tan P."/>
            <person name="Wang J."/>
            <person name="Gasser R.B."/>
        </authorList>
    </citation>
    <scope>NUCLEOTIDE SEQUENCE [LARGE SCALE GENOMIC DNA]</scope>
</reference>
<dbReference type="EMBL" id="KL596855">
    <property type="protein sequence ID" value="KER23289.1"/>
    <property type="molecule type" value="Genomic_DNA"/>
</dbReference>